<feature type="region of interest" description="Disordered" evidence="1">
    <location>
        <begin position="230"/>
        <end position="260"/>
    </location>
</feature>
<feature type="compositionally biased region" description="Basic and acidic residues" evidence="1">
    <location>
        <begin position="355"/>
        <end position="368"/>
    </location>
</feature>
<evidence type="ECO:0000256" key="2">
    <source>
        <dbReference type="SAM" id="Phobius"/>
    </source>
</evidence>
<gene>
    <name evidence="3" type="ORF">MOQ_003289</name>
</gene>
<evidence type="ECO:0008006" key="5">
    <source>
        <dbReference type="Google" id="ProtNLM"/>
    </source>
</evidence>
<organism evidence="3 4">
    <name type="scientific">Trypanosoma cruzi marinkellei</name>
    <dbReference type="NCBI Taxonomy" id="85056"/>
    <lineage>
        <taxon>Eukaryota</taxon>
        <taxon>Discoba</taxon>
        <taxon>Euglenozoa</taxon>
        <taxon>Kinetoplastea</taxon>
        <taxon>Metakinetoplastina</taxon>
        <taxon>Trypanosomatida</taxon>
        <taxon>Trypanosomatidae</taxon>
        <taxon>Trypanosoma</taxon>
        <taxon>Schizotrypanum</taxon>
    </lineage>
</organism>
<feature type="transmembrane region" description="Helical" evidence="2">
    <location>
        <begin position="484"/>
        <end position="508"/>
    </location>
</feature>
<name>K2MCB7_TRYCR</name>
<accession>K2MCB7</accession>
<reference evidence="3 4" key="1">
    <citation type="journal article" date="2012" name="BMC Genomics">
        <title>Comparative genomic analysis of human infective Trypanosoma cruzi lineages with the bat-restricted subspecies T. cruzi marinkellei.</title>
        <authorList>
            <person name="Franzen O."/>
            <person name="Talavera-Lopez C."/>
            <person name="Ochaya S."/>
            <person name="Butler C.E."/>
            <person name="Messenger L.A."/>
            <person name="Lewis M.D."/>
            <person name="Llewellyn M.S."/>
            <person name="Marinkelle C.J."/>
            <person name="Tyler K.M."/>
            <person name="Miles M.A."/>
            <person name="Andersson B."/>
        </authorList>
    </citation>
    <scope>NUCLEOTIDE SEQUENCE [LARGE SCALE GENOMIC DNA]</scope>
    <source>
        <strain evidence="3 4">B7</strain>
    </source>
</reference>
<evidence type="ECO:0000313" key="3">
    <source>
        <dbReference type="EMBL" id="EKF32853.1"/>
    </source>
</evidence>
<feature type="region of interest" description="Disordered" evidence="1">
    <location>
        <begin position="1"/>
        <end position="84"/>
    </location>
</feature>
<feature type="transmembrane region" description="Helical" evidence="2">
    <location>
        <begin position="569"/>
        <end position="591"/>
    </location>
</feature>
<feature type="compositionally biased region" description="Basic and acidic residues" evidence="1">
    <location>
        <begin position="18"/>
        <end position="30"/>
    </location>
</feature>
<sequence>MPHTEGQEEVGTTTKKKTSGDPIHREDPRQLLHTLNAPSTSAAGPSQTLNRSRESDAATATSSPSEDDSGDGSNDVRSEGEDFGSEMSDIDRYCQHAALFSNSRGVDYFLNGMPSTEPLRRRADDHHFSGGEYSLPSHESEALRTNMVMSSVGITPLETRDISVDDATKAILACGSPMEKEAQAFYTYHRMAPSVDETTTNTTVGTDECRSTCHIRGPCCQGSITVTLDSNSSVDDGNQKGKDDDNLESPSQHVSGLQTEQTRECNYLTITRSGHDMVDPHATLLRQGGSTLYDRCYHHHHHQQQQQQQQKQKQFYTCTGSNAHFNAKIKDCTAKPMVNLRKDWRHQQFQGQQQEEQREKNQPRKESQEGSFSSNTVTSLFPSLPTFSPTSFVRAYVGEGNYPWEATLDNRPALTVSCCVAAMNWVVVQFLQYHVLDTRDHVGLFVIGTYIIFSSYYMTYYFLERYSLSFARISHDKKLYTIANLIKAGILVSLVPFATSHLGNIIMFDVWDTNTLRNLGCIYTIPDFVSMIVVKRMSWSTWIHHLCVLLFNFFSTTNDYSQENICRCVVVYAAFSTFAYCVNVLLASRFLGVSPNVARVLSVVAVVVYIFCCATNWTWQVYYLRKLIRDGHGHWTVYAYMPLICLVMYDDITLSKWLLHNAKSTAFAAANYRDHQHRQQQQQQLAAARISHRL</sequence>
<keyword evidence="2" id="KW-1133">Transmembrane helix</keyword>
<feature type="compositionally biased region" description="Polar residues" evidence="1">
    <location>
        <begin position="36"/>
        <end position="50"/>
    </location>
</feature>
<evidence type="ECO:0000313" key="4">
    <source>
        <dbReference type="Proteomes" id="UP000007350"/>
    </source>
</evidence>
<dbReference type="Proteomes" id="UP000007350">
    <property type="component" value="Unassembled WGS sequence"/>
</dbReference>
<feature type="transmembrane region" description="Helical" evidence="2">
    <location>
        <begin position="539"/>
        <end position="557"/>
    </location>
</feature>
<feature type="transmembrane region" description="Helical" evidence="2">
    <location>
        <begin position="597"/>
        <end position="619"/>
    </location>
</feature>
<dbReference type="AlphaFoldDB" id="K2MCB7"/>
<proteinExistence type="predicted"/>
<protein>
    <recommendedName>
        <fullName evidence="5">Transmembrane protein</fullName>
    </recommendedName>
</protein>
<comment type="caution">
    <text evidence="3">The sequence shown here is derived from an EMBL/GenBank/DDBJ whole genome shotgun (WGS) entry which is preliminary data.</text>
</comment>
<keyword evidence="2" id="KW-0472">Membrane</keyword>
<evidence type="ECO:0000256" key="1">
    <source>
        <dbReference type="SAM" id="MobiDB-lite"/>
    </source>
</evidence>
<feature type="transmembrane region" description="Helical" evidence="2">
    <location>
        <begin position="442"/>
        <end position="463"/>
    </location>
</feature>
<feature type="region of interest" description="Disordered" evidence="1">
    <location>
        <begin position="346"/>
        <end position="376"/>
    </location>
</feature>
<dbReference type="EMBL" id="AHKC01009552">
    <property type="protein sequence ID" value="EKF32853.1"/>
    <property type="molecule type" value="Genomic_DNA"/>
</dbReference>
<dbReference type="OrthoDB" id="267178at2759"/>
<keyword evidence="4" id="KW-1185">Reference proteome</keyword>
<feature type="compositionally biased region" description="Polar residues" evidence="1">
    <location>
        <begin position="248"/>
        <end position="260"/>
    </location>
</feature>
<keyword evidence="2" id="KW-0812">Transmembrane</keyword>